<dbReference type="PANTHER" id="PTHR40980">
    <property type="entry name" value="PLUG DOMAIN-CONTAINING PROTEIN"/>
    <property type="match status" value="1"/>
</dbReference>
<dbReference type="SUPFAM" id="SSF49464">
    <property type="entry name" value="Carboxypeptidase regulatory domain-like"/>
    <property type="match status" value="1"/>
</dbReference>
<dbReference type="Gene3D" id="2.40.170.20">
    <property type="entry name" value="TonB-dependent receptor, beta-barrel domain"/>
    <property type="match status" value="1"/>
</dbReference>
<reference evidence="7" key="1">
    <citation type="journal article" date="2019" name="Int. J. Syst. Evol. Microbiol.">
        <title>The Global Catalogue of Microorganisms (GCM) 10K type strain sequencing project: providing services to taxonomists for standard genome sequencing and annotation.</title>
        <authorList>
            <consortium name="The Broad Institute Genomics Platform"/>
            <consortium name="The Broad Institute Genome Sequencing Center for Infectious Disease"/>
            <person name="Wu L."/>
            <person name="Ma J."/>
        </authorList>
    </citation>
    <scope>NUCLEOTIDE SEQUENCE [LARGE SCALE GENOMIC DNA]</scope>
    <source>
        <strain evidence="7">JCM 17919</strain>
    </source>
</reference>
<dbReference type="SUPFAM" id="SSF56935">
    <property type="entry name" value="Porins"/>
    <property type="match status" value="1"/>
</dbReference>
<evidence type="ECO:0000256" key="4">
    <source>
        <dbReference type="SAM" id="SignalP"/>
    </source>
</evidence>
<dbReference type="InterPro" id="IPR008969">
    <property type="entry name" value="CarboxyPept-like_regulatory"/>
</dbReference>
<feature type="signal peptide" evidence="4">
    <location>
        <begin position="1"/>
        <end position="20"/>
    </location>
</feature>
<keyword evidence="2" id="KW-0472">Membrane</keyword>
<evidence type="ECO:0000256" key="3">
    <source>
        <dbReference type="ARBA" id="ARBA00023237"/>
    </source>
</evidence>
<dbReference type="InterPro" id="IPR037066">
    <property type="entry name" value="Plug_dom_sf"/>
</dbReference>
<feature type="domain" description="Outer membrane protein beta-barrel" evidence="5">
    <location>
        <begin position="374"/>
        <end position="784"/>
    </location>
</feature>
<sequence>MRSLFLLLCAALLAGFTATAQSVTGLVKDAAGKPLAGVTVSLLREAAVVKLAVSNNNGTYAFAAIPEGTYRVQATYVGFAAGTSAPFTLGTAPVTVPDLALSPAKAADMAAVTVQSRKPIVEVRADKMVVNVEGTINATGNDALELLRKSPGVLVDKDENLSVSGKNGVQVYIDGRPTPLSGTDLAQYLKTLQSTQIEAIEIISNPGARYEAAGNAGIINIRLKKNKNFGANGSVTAGYNIGELAKYNAGASLNYRNKNVNLFGNYNYNNSRNASRMNIYRSIGDTLFDQQGRNRFDNISHGFKVGADLTLSKQHSIGLLLNGSLATPEMNMSSSTPIIYRPTGAVTRVLRAGSMSDMQRDNLNGNLNYAFTGKEGRSLTVNADYGYFKNNTDQRQPNTYFAADGSTKINTVEYRMVSPTRIDISSLKADWEQNFAKGKLGVGGLSKFIRTDNDFLRYNVNGNAETLDRDRSNRFRYDETIHAGYVNYNRALKGMMIQAGLRVEHTETGGRSNGEVLDGGSYKPTASGFDRSYTDFFPSAAITFNKNPMKVWNLTYSRRIDRPAYADLNPFEFKLDEYTFSKGNTELRPQYTNSFGLTHTYKYKLNATLNYSHVADIFTQLIDTADRSKSFITKKNLATQDIVSLNVSYPFMYKNFTSFVNMNTNYAMYKADFGPGRTVDLAAAAFTLFVQNSLKFGKDKTWTGELTGFYNAPTVHQGTFRAKAMGAVDLGVQKTLFAGQATVKASVSDIFQTLRFRGSNSFAGQESQFQARWESRQFKLNMTWRFGNKQVKAAKQRNTIAEEEAKRTQGGGGGIGIGQ</sequence>
<evidence type="ECO:0000256" key="1">
    <source>
        <dbReference type="ARBA" id="ARBA00004442"/>
    </source>
</evidence>
<keyword evidence="3" id="KW-0998">Cell outer membrane</keyword>
<dbReference type="Gene3D" id="2.60.40.1120">
    <property type="entry name" value="Carboxypeptidase-like, regulatory domain"/>
    <property type="match status" value="1"/>
</dbReference>
<keyword evidence="4" id="KW-0732">Signal</keyword>
<evidence type="ECO:0000313" key="6">
    <source>
        <dbReference type="EMBL" id="GAA4317359.1"/>
    </source>
</evidence>
<keyword evidence="7" id="KW-1185">Reference proteome</keyword>
<feature type="chain" id="PRO_5045117268" evidence="4">
    <location>
        <begin position="21"/>
        <end position="819"/>
    </location>
</feature>
<proteinExistence type="predicted"/>
<protein>
    <submittedName>
        <fullName evidence="6">Outer membrane beta-barrel family protein</fullName>
    </submittedName>
</protein>
<dbReference type="RefSeq" id="WP_345252616.1">
    <property type="nucleotide sequence ID" value="NZ_BAABGY010000001.1"/>
</dbReference>
<dbReference type="Proteomes" id="UP001501725">
    <property type="component" value="Unassembled WGS sequence"/>
</dbReference>
<accession>A0ABP8G4J7</accession>
<dbReference type="InterPro" id="IPR036942">
    <property type="entry name" value="Beta-barrel_TonB_sf"/>
</dbReference>
<dbReference type="Gene3D" id="2.170.130.10">
    <property type="entry name" value="TonB-dependent receptor, plug domain"/>
    <property type="match status" value="1"/>
</dbReference>
<comment type="subcellular location">
    <subcellularLocation>
        <location evidence="1">Cell outer membrane</location>
    </subcellularLocation>
</comment>
<organism evidence="6 7">
    <name type="scientific">Flaviaesturariibacter amylovorans</name>
    <dbReference type="NCBI Taxonomy" id="1084520"/>
    <lineage>
        <taxon>Bacteria</taxon>
        <taxon>Pseudomonadati</taxon>
        <taxon>Bacteroidota</taxon>
        <taxon>Chitinophagia</taxon>
        <taxon>Chitinophagales</taxon>
        <taxon>Chitinophagaceae</taxon>
        <taxon>Flaviaestuariibacter</taxon>
    </lineage>
</organism>
<evidence type="ECO:0000259" key="5">
    <source>
        <dbReference type="Pfam" id="PF14905"/>
    </source>
</evidence>
<evidence type="ECO:0000313" key="7">
    <source>
        <dbReference type="Proteomes" id="UP001501725"/>
    </source>
</evidence>
<dbReference type="PANTHER" id="PTHR40980:SF4">
    <property type="entry name" value="TONB-DEPENDENT RECEPTOR-LIKE BETA-BARREL DOMAIN-CONTAINING PROTEIN"/>
    <property type="match status" value="1"/>
</dbReference>
<evidence type="ECO:0000256" key="2">
    <source>
        <dbReference type="ARBA" id="ARBA00023136"/>
    </source>
</evidence>
<comment type="caution">
    <text evidence="6">The sequence shown here is derived from an EMBL/GenBank/DDBJ whole genome shotgun (WGS) entry which is preliminary data.</text>
</comment>
<dbReference type="Pfam" id="PF13620">
    <property type="entry name" value="CarboxypepD_reg"/>
    <property type="match status" value="1"/>
</dbReference>
<dbReference type="InterPro" id="IPR041700">
    <property type="entry name" value="OMP_b-brl_3"/>
</dbReference>
<dbReference type="Pfam" id="PF14905">
    <property type="entry name" value="OMP_b-brl_3"/>
    <property type="match status" value="1"/>
</dbReference>
<name>A0ABP8G4J7_9BACT</name>
<dbReference type="EMBL" id="BAABGY010000001">
    <property type="protein sequence ID" value="GAA4317359.1"/>
    <property type="molecule type" value="Genomic_DNA"/>
</dbReference>
<gene>
    <name evidence="6" type="ORF">GCM10023184_00990</name>
</gene>